<gene>
    <name evidence="1" type="ORF">WN72_19845</name>
</gene>
<protein>
    <recommendedName>
        <fullName evidence="3">Transposase DDE domain-containing protein</fullName>
    </recommendedName>
</protein>
<sequence>MSCACCHNQASAAAVATTSSRRTRHQERRLASIPAESSPCVYRARNIDERVFNRIEQCRRIATRFDSLAVNCLAYVQLASEFSLCAMRPGPRVMKVSETVRFVRAISQPRLPLWSVRDSSHR</sequence>
<evidence type="ECO:0000313" key="2">
    <source>
        <dbReference type="Proteomes" id="UP000594015"/>
    </source>
</evidence>
<dbReference type="AlphaFoldDB" id="A0AAE7NLS8"/>
<organism evidence="1 2">
    <name type="scientific">Bradyrhizobium arachidis</name>
    <dbReference type="NCBI Taxonomy" id="858423"/>
    <lineage>
        <taxon>Bacteria</taxon>
        <taxon>Pseudomonadati</taxon>
        <taxon>Pseudomonadota</taxon>
        <taxon>Alphaproteobacteria</taxon>
        <taxon>Hyphomicrobiales</taxon>
        <taxon>Nitrobacteraceae</taxon>
        <taxon>Bradyrhizobium</taxon>
    </lineage>
</organism>
<evidence type="ECO:0008006" key="3">
    <source>
        <dbReference type="Google" id="ProtNLM"/>
    </source>
</evidence>
<dbReference type="EMBL" id="CP030050">
    <property type="protein sequence ID" value="QOZ68308.1"/>
    <property type="molecule type" value="Genomic_DNA"/>
</dbReference>
<evidence type="ECO:0000313" key="1">
    <source>
        <dbReference type="EMBL" id="QOZ68308.1"/>
    </source>
</evidence>
<accession>A0AAE7NLS8</accession>
<name>A0AAE7NLS8_9BRAD</name>
<proteinExistence type="predicted"/>
<reference evidence="1 2" key="1">
    <citation type="submission" date="2018-06" db="EMBL/GenBank/DDBJ databases">
        <title>Comparative genomics of Bradyrhizobium nodulating Arachidis hypogaea.</title>
        <authorList>
            <person name="Li Y."/>
        </authorList>
    </citation>
    <scope>NUCLEOTIDE SEQUENCE [LARGE SCALE GENOMIC DNA]</scope>
    <source>
        <strain evidence="1 2">CCBAU 051107</strain>
    </source>
</reference>
<dbReference type="KEGG" id="barh:WN72_19845"/>
<dbReference type="Proteomes" id="UP000594015">
    <property type="component" value="Chromosome"/>
</dbReference>